<proteinExistence type="predicted"/>
<dbReference type="GO" id="GO:0006355">
    <property type="term" value="P:regulation of DNA-templated transcription"/>
    <property type="evidence" value="ECO:0007669"/>
    <property type="project" value="InterPro"/>
</dbReference>
<dbReference type="OrthoDB" id="8482304at2"/>
<protein>
    <recommendedName>
        <fullName evidence="3">HTH luxR-type domain-containing protein</fullName>
    </recommendedName>
</protein>
<evidence type="ECO:0000259" key="3">
    <source>
        <dbReference type="PROSITE" id="PS50043"/>
    </source>
</evidence>
<dbReference type="GO" id="GO:0005524">
    <property type="term" value="F:ATP binding"/>
    <property type="evidence" value="ECO:0007669"/>
    <property type="project" value="UniProtKB-KW"/>
</dbReference>
<dbReference type="PANTHER" id="PTHR16305">
    <property type="entry name" value="TESTICULAR SOLUBLE ADENYLYL CYCLASE"/>
    <property type="match status" value="1"/>
</dbReference>
<dbReference type="Pfam" id="PF00196">
    <property type="entry name" value="GerE"/>
    <property type="match status" value="1"/>
</dbReference>
<keyword evidence="5" id="KW-1185">Reference proteome</keyword>
<dbReference type="PROSITE" id="PS00622">
    <property type="entry name" value="HTH_LUXR_1"/>
    <property type="match status" value="1"/>
</dbReference>
<dbReference type="SMART" id="SM00421">
    <property type="entry name" value="HTH_LUXR"/>
    <property type="match status" value="1"/>
</dbReference>
<dbReference type="InterPro" id="IPR036388">
    <property type="entry name" value="WH-like_DNA-bd_sf"/>
</dbReference>
<dbReference type="PANTHER" id="PTHR16305:SF35">
    <property type="entry name" value="TRANSCRIPTIONAL ACTIVATOR DOMAIN"/>
    <property type="match status" value="1"/>
</dbReference>
<dbReference type="Pfam" id="PF13191">
    <property type="entry name" value="AAA_16"/>
    <property type="match status" value="1"/>
</dbReference>
<dbReference type="Gene3D" id="1.25.40.10">
    <property type="entry name" value="Tetratricopeptide repeat domain"/>
    <property type="match status" value="2"/>
</dbReference>
<name>A0A2P2GUD5_STREW</name>
<dbReference type="SUPFAM" id="SSF52540">
    <property type="entry name" value="P-loop containing nucleoside triphosphate hydrolases"/>
    <property type="match status" value="1"/>
</dbReference>
<gene>
    <name evidence="4" type="ORF">VO63_07075</name>
</gene>
<dbReference type="Proteomes" id="UP000265325">
    <property type="component" value="Unassembled WGS sequence"/>
</dbReference>
<dbReference type="Gene3D" id="3.40.50.300">
    <property type="entry name" value="P-loop containing nucleotide triphosphate hydrolases"/>
    <property type="match status" value="1"/>
</dbReference>
<evidence type="ECO:0000256" key="1">
    <source>
        <dbReference type="ARBA" id="ARBA00022741"/>
    </source>
</evidence>
<dbReference type="SUPFAM" id="SSF46894">
    <property type="entry name" value="C-terminal effector domain of the bipartite response regulators"/>
    <property type="match status" value="1"/>
</dbReference>
<sequence>MPVGRMVGRDAELARIRTALDNTMAGVGECLIIEGSPGIGKSRLLTAASDYATELGMATAAGRATKLDHVAPLSTLLGALRNSCPLVVDNFDQLGDPASNRFWLIDQLGDRLERYVAERPLLITLDNVQWADELTALALRLLVPSLTSSPVLWLLACRTAPSRSPGRSAVELLLQEGVERMELRSLDDDAVHALCREILGAEPDRELLALARRSAGNPFLLEELLSGQRAGGAPLPAVGGLPGGGFGDRPAGVDLSAGFVDAVQRHLQSLSPDAHRLLEAGAVLGRPFTVHEAAGLWGRRAVELVAAAEEAMQQDALMETGTELAFRHDLIRESVLSALPGPVRKVLHREAVTVLRAENRPASEIAEHLIRGSSHWNSQTVDALRTTITQLARTSPSTAADLALRTLKAIGEDHPVRPRLAAEAVGLLSTVGRLAEAQELGESALKTGMHPETEAMLLYGLASALKHAGQDVAAVRYTERALALPSVADAVRARVLAIQAHALLNAGGLREATVAADQAVLLARSAAEYPSMALGIAAQSIAAQSSGDISGAITLAGEAVQIADEYGGEAAQLHPRLWLGSAMAAADRFTEAAAVYEYGQREAHRFGTAWSQPLWHYHRAELWLARGLIDDAFAEAEAGLRMAEQLTTMAMGVPLLATLARLALCSGDLETARSRLDHARRLDADGIGSRIEDLAWCTALLLEAEGRPEQALEALKPLLDSLPGRLLLFTQEPGAAPRVVRLALRAGARDLAGVVADAISGLARRNPGFVSLSAADTHTRGLLEGDPAMLRAAVEAYQDSPRTPLRAEALEDLGAAMQTTGHRHEATDLIREAFDLFTTAGLRMDADRVSERLGRPPGVRTAAGPPQLASLAWSQLTRSEIKVARLVAEGLTNREVAARLFLSPHTVDSHLRHIFSKLGLSSRVALTRWVLKQDAAAEAEA</sequence>
<comment type="caution">
    <text evidence="4">The sequence shown here is derived from an EMBL/GenBank/DDBJ whole genome shotgun (WGS) entry which is preliminary data.</text>
</comment>
<dbReference type="RefSeq" id="WP_046906723.1">
    <property type="nucleotide sequence ID" value="NZ_BAAAXG010000027.1"/>
</dbReference>
<dbReference type="InterPro" id="IPR011990">
    <property type="entry name" value="TPR-like_helical_dom_sf"/>
</dbReference>
<accession>A0A2P2GUD5</accession>
<dbReference type="PROSITE" id="PS50043">
    <property type="entry name" value="HTH_LUXR_2"/>
    <property type="match status" value="1"/>
</dbReference>
<keyword evidence="1" id="KW-0547">Nucleotide-binding</keyword>
<dbReference type="InterPro" id="IPR016032">
    <property type="entry name" value="Sig_transdc_resp-reg_C-effctor"/>
</dbReference>
<dbReference type="PRINTS" id="PR00038">
    <property type="entry name" value="HTHLUXR"/>
</dbReference>
<dbReference type="InterPro" id="IPR041664">
    <property type="entry name" value="AAA_16"/>
</dbReference>
<dbReference type="SUPFAM" id="SSF48452">
    <property type="entry name" value="TPR-like"/>
    <property type="match status" value="1"/>
</dbReference>
<dbReference type="GO" id="GO:0004016">
    <property type="term" value="F:adenylate cyclase activity"/>
    <property type="evidence" value="ECO:0007669"/>
    <property type="project" value="TreeGrafter"/>
</dbReference>
<keyword evidence="2" id="KW-0067">ATP-binding</keyword>
<feature type="domain" description="HTH luxR-type" evidence="3">
    <location>
        <begin position="869"/>
        <end position="934"/>
    </location>
</feature>
<evidence type="ECO:0000313" key="4">
    <source>
        <dbReference type="EMBL" id="KKZ74515.1"/>
    </source>
</evidence>
<dbReference type="AlphaFoldDB" id="A0A2P2GUD5"/>
<dbReference type="InterPro" id="IPR027417">
    <property type="entry name" value="P-loop_NTPase"/>
</dbReference>
<reference evidence="4 5" key="1">
    <citation type="submission" date="2015-05" db="EMBL/GenBank/DDBJ databases">
        <title>Draft Genome assembly of Streptomyces showdoensis.</title>
        <authorList>
            <person name="Thapa K.K."/>
            <person name="Metsa-Ketela M."/>
        </authorList>
    </citation>
    <scope>NUCLEOTIDE SEQUENCE [LARGE SCALE GENOMIC DNA]</scope>
    <source>
        <strain evidence="4 5">ATCC 15227</strain>
    </source>
</reference>
<organism evidence="4 5">
    <name type="scientific">Streptomyces showdoensis</name>
    <dbReference type="NCBI Taxonomy" id="68268"/>
    <lineage>
        <taxon>Bacteria</taxon>
        <taxon>Bacillati</taxon>
        <taxon>Actinomycetota</taxon>
        <taxon>Actinomycetes</taxon>
        <taxon>Kitasatosporales</taxon>
        <taxon>Streptomycetaceae</taxon>
        <taxon>Streptomyces</taxon>
    </lineage>
</organism>
<dbReference type="EMBL" id="LAQS01000008">
    <property type="protein sequence ID" value="KKZ74515.1"/>
    <property type="molecule type" value="Genomic_DNA"/>
</dbReference>
<evidence type="ECO:0000313" key="5">
    <source>
        <dbReference type="Proteomes" id="UP000265325"/>
    </source>
</evidence>
<evidence type="ECO:0000256" key="2">
    <source>
        <dbReference type="ARBA" id="ARBA00022840"/>
    </source>
</evidence>
<dbReference type="Gene3D" id="1.10.10.10">
    <property type="entry name" value="Winged helix-like DNA-binding domain superfamily/Winged helix DNA-binding domain"/>
    <property type="match status" value="1"/>
</dbReference>
<dbReference type="CDD" id="cd06170">
    <property type="entry name" value="LuxR_C_like"/>
    <property type="match status" value="1"/>
</dbReference>
<dbReference type="GO" id="GO:0003677">
    <property type="term" value="F:DNA binding"/>
    <property type="evidence" value="ECO:0007669"/>
    <property type="project" value="InterPro"/>
</dbReference>
<dbReference type="GO" id="GO:0005737">
    <property type="term" value="C:cytoplasm"/>
    <property type="evidence" value="ECO:0007669"/>
    <property type="project" value="TreeGrafter"/>
</dbReference>
<dbReference type="InterPro" id="IPR000792">
    <property type="entry name" value="Tscrpt_reg_LuxR_C"/>
</dbReference>